<comment type="caution">
    <text evidence="1">The sequence shown here is derived from an EMBL/GenBank/DDBJ whole genome shotgun (WGS) entry which is preliminary data.</text>
</comment>
<proteinExistence type="predicted"/>
<keyword evidence="2" id="KW-1185">Reference proteome</keyword>
<evidence type="ECO:0000313" key="2">
    <source>
        <dbReference type="Proteomes" id="UP000005856"/>
    </source>
</evidence>
<protein>
    <submittedName>
        <fullName evidence="1">Uncharacterized protein</fullName>
    </submittedName>
</protein>
<reference evidence="1 2" key="1">
    <citation type="submission" date="2007-06" db="EMBL/GenBank/DDBJ databases">
        <authorList>
            <person name="Green D."/>
            <person name="Ferriera S."/>
            <person name="Johnson J."/>
            <person name="Kravitz S."/>
            <person name="Beeson K."/>
            <person name="Sutton G."/>
            <person name="Rogers Y.-H."/>
            <person name="Friedman R."/>
            <person name="Frazier M."/>
            <person name="Venter J.C."/>
        </authorList>
    </citation>
    <scope>NUCLEOTIDE SEQUENCE [LARGE SCALE GENOMIC DNA]</scope>
    <source>
        <strain evidence="1 2">DG893</strain>
    </source>
</reference>
<name>A6F0I4_9GAMM</name>
<sequence>MTWLNDAEVKTAEQKQAEVEASIRSRLTSVVQRHLDTTAQERGYDGILSLCTYAASQNGKFQAEGQAGVEWRDNVWATCYQVMGEVEAGDRPVPTEQELLAELPAFQWPDIA</sequence>
<dbReference type="EMBL" id="ABCP01000013">
    <property type="protein sequence ID" value="EDM47745.1"/>
    <property type="molecule type" value="Genomic_DNA"/>
</dbReference>
<dbReference type="RefSeq" id="WP_007153780.1">
    <property type="nucleotide sequence ID" value="NZ_ABCP01000013.1"/>
</dbReference>
<dbReference type="AlphaFoldDB" id="A6F0I4"/>
<evidence type="ECO:0000313" key="1">
    <source>
        <dbReference type="EMBL" id="EDM47745.1"/>
    </source>
</evidence>
<dbReference type="STRING" id="443152.MDG893_20534"/>
<gene>
    <name evidence="1" type="ORF">MDG893_20534</name>
</gene>
<dbReference type="OrthoDB" id="7307689at2"/>
<organism evidence="1 2">
    <name type="scientific">Marinobacter algicola DG893</name>
    <dbReference type="NCBI Taxonomy" id="443152"/>
    <lineage>
        <taxon>Bacteria</taxon>
        <taxon>Pseudomonadati</taxon>
        <taxon>Pseudomonadota</taxon>
        <taxon>Gammaproteobacteria</taxon>
        <taxon>Pseudomonadales</taxon>
        <taxon>Marinobacteraceae</taxon>
        <taxon>Marinobacter</taxon>
    </lineage>
</organism>
<dbReference type="eggNOG" id="ENOG5033AY0">
    <property type="taxonomic scope" value="Bacteria"/>
</dbReference>
<accession>A6F0I4</accession>
<dbReference type="Proteomes" id="UP000005856">
    <property type="component" value="Unassembled WGS sequence"/>
</dbReference>